<keyword evidence="2" id="KW-1185">Reference proteome</keyword>
<dbReference type="AlphaFoldDB" id="A0A162CQU9"/>
<dbReference type="Pfam" id="PF00805">
    <property type="entry name" value="Pentapeptide"/>
    <property type="match status" value="1"/>
</dbReference>
<organism evidence="1 2">
    <name type="scientific">Alkalihalobacillus trypoxylicola</name>
    <dbReference type="NCBI Taxonomy" id="519424"/>
    <lineage>
        <taxon>Bacteria</taxon>
        <taxon>Bacillati</taxon>
        <taxon>Bacillota</taxon>
        <taxon>Bacilli</taxon>
        <taxon>Bacillales</taxon>
        <taxon>Bacillaceae</taxon>
        <taxon>Alkalihalobacillus</taxon>
    </lineage>
</organism>
<gene>
    <name evidence="1" type="ORF">AZF04_13325</name>
</gene>
<dbReference type="Gene3D" id="2.160.20.80">
    <property type="entry name" value="E3 ubiquitin-protein ligase SopA"/>
    <property type="match status" value="1"/>
</dbReference>
<name>A0A162CQU9_9BACI</name>
<dbReference type="Proteomes" id="UP000075806">
    <property type="component" value="Unassembled WGS sequence"/>
</dbReference>
<dbReference type="RefSeq" id="WP_061950237.1">
    <property type="nucleotide sequence ID" value="NZ_LTAO01000039.1"/>
</dbReference>
<dbReference type="EMBL" id="LTAO01000039">
    <property type="protein sequence ID" value="KYG26061.1"/>
    <property type="molecule type" value="Genomic_DNA"/>
</dbReference>
<comment type="caution">
    <text evidence="1">The sequence shown here is derived from an EMBL/GenBank/DDBJ whole genome shotgun (WGS) entry which is preliminary data.</text>
</comment>
<reference evidence="1" key="1">
    <citation type="submission" date="2016-02" db="EMBL/GenBank/DDBJ databases">
        <title>Genome sequence of Bacillus trypoxylicola KCTC 13244(T).</title>
        <authorList>
            <person name="Jeong H."/>
            <person name="Park S.-H."/>
            <person name="Choi S.-K."/>
        </authorList>
    </citation>
    <scope>NUCLEOTIDE SEQUENCE [LARGE SCALE GENOMIC DNA]</scope>
    <source>
        <strain evidence="1">KCTC 13244</strain>
    </source>
</reference>
<proteinExistence type="predicted"/>
<dbReference type="SUPFAM" id="SSF141571">
    <property type="entry name" value="Pentapeptide repeat-like"/>
    <property type="match status" value="1"/>
</dbReference>
<dbReference type="OrthoDB" id="154708at2"/>
<sequence>MKDSLKSDCLQCIGLCCVALPYSKSTDFPLDKKEGQQCTHLQENNRCGIHNQLRKKGFRGCVSYECFGAGQHVTQNLYKGLDWRRDTDIKDEMFTVFTKVQQMHEMLMYLEQALTLNENYEIHDKLQKVLKETATLVNHDPKDIMELNVSKHREKINPLLMETSLLYRENHKTKSIKISSFFGKSFNKKNFEGYDFRGKLLIAANFSGAQMSYADFIGADLRDTNLSGANLSGALFLTQSQINSAQGNQHTILPEYLDRPQHWCS</sequence>
<accession>A0A162CQU9</accession>
<evidence type="ECO:0000313" key="2">
    <source>
        <dbReference type="Proteomes" id="UP000075806"/>
    </source>
</evidence>
<protein>
    <recommendedName>
        <fullName evidence="3">Oxetanocin A resistance protein</fullName>
    </recommendedName>
</protein>
<dbReference type="InterPro" id="IPR001646">
    <property type="entry name" value="5peptide_repeat"/>
</dbReference>
<evidence type="ECO:0000313" key="1">
    <source>
        <dbReference type="EMBL" id="KYG26061.1"/>
    </source>
</evidence>
<evidence type="ECO:0008006" key="3">
    <source>
        <dbReference type="Google" id="ProtNLM"/>
    </source>
</evidence>
<dbReference type="STRING" id="519424.AZF04_13325"/>